<keyword evidence="12" id="KW-1185">Reference proteome</keyword>
<dbReference type="Proteomes" id="UP000199514">
    <property type="component" value="Unassembled WGS sequence"/>
</dbReference>
<evidence type="ECO:0000313" key="12">
    <source>
        <dbReference type="Proteomes" id="UP000199514"/>
    </source>
</evidence>
<dbReference type="GO" id="GO:0042597">
    <property type="term" value="C:periplasmic space"/>
    <property type="evidence" value="ECO:0007669"/>
    <property type="project" value="UniProtKB-SubCell"/>
</dbReference>
<feature type="domain" description="Cytochrome c" evidence="10">
    <location>
        <begin position="203"/>
        <end position="329"/>
    </location>
</feature>
<keyword evidence="5" id="KW-0574">Periplasm</keyword>
<dbReference type="RefSeq" id="WP_091509618.1">
    <property type="nucleotide sequence ID" value="NZ_FOLE01000003.1"/>
</dbReference>
<feature type="binding site" description="axial binding residue" evidence="9">
    <location>
        <position position="76"/>
    </location>
    <ligand>
        <name>heme c</name>
        <dbReference type="ChEBI" id="CHEBI:61717"/>
        <label>1</label>
    </ligand>
    <ligandPart>
        <name>Fe</name>
        <dbReference type="ChEBI" id="CHEBI:18248"/>
    </ligandPart>
</feature>
<reference evidence="11 12" key="1">
    <citation type="submission" date="2016-10" db="EMBL/GenBank/DDBJ databases">
        <authorList>
            <person name="de Groot N.N."/>
        </authorList>
    </citation>
    <scope>NUCLEOTIDE SEQUENCE [LARGE SCALE GENOMIC DNA]</scope>
    <source>
        <strain evidence="11 12">DSM 6793</strain>
    </source>
</reference>
<evidence type="ECO:0000256" key="4">
    <source>
        <dbReference type="ARBA" id="ARBA00022729"/>
    </source>
</evidence>
<dbReference type="GO" id="GO:0020037">
    <property type="term" value="F:heme binding"/>
    <property type="evidence" value="ECO:0007669"/>
    <property type="project" value="InterPro"/>
</dbReference>
<evidence type="ECO:0000256" key="7">
    <source>
        <dbReference type="ARBA" id="ARBA00023004"/>
    </source>
</evidence>
<evidence type="ECO:0000256" key="1">
    <source>
        <dbReference type="ARBA" id="ARBA00004418"/>
    </source>
</evidence>
<dbReference type="InterPro" id="IPR004852">
    <property type="entry name" value="Di-haem_cyt_c_peroxidsae"/>
</dbReference>
<sequence length="341" mass="38097">MKKIYGLALLGFLGLVACDKSNEKPPLVFTAPSHFPTPVYKFENNPINQATFDLGKALFYDGILSRDGSISCGSCHQQAVAFVHGGHNVSHGIDDKLGVRNAPPVFNLAWQPEFFWDGGVSDLDLFSIAPITNVVEMDEKMPNVIQKLQNSTRYKALYKEAFGTSEVTTARTMKALSQFMLMIVSANSRYDQYKQGNPTALNAQEIRGLNLVREKCNSCHSGELFTNYSYQNNGLRLRAQPDSGRYRITLLDKDLYRFKVPTLRNVAVTAPYMHDGRFYTLEEVLEHYATGVQPTLNLAPELVKADGSHGIALSAQEQQDIIAFLKALTDQTLLRDTRFSE</sequence>
<dbReference type="PROSITE" id="PS51257">
    <property type="entry name" value="PROKAR_LIPOPROTEIN"/>
    <property type="match status" value="1"/>
</dbReference>
<dbReference type="InterPro" id="IPR026259">
    <property type="entry name" value="MauG/Cytc_peroxidase"/>
</dbReference>
<dbReference type="GO" id="GO:0009055">
    <property type="term" value="F:electron transfer activity"/>
    <property type="evidence" value="ECO:0007669"/>
    <property type="project" value="InterPro"/>
</dbReference>
<dbReference type="GO" id="GO:0004130">
    <property type="term" value="F:cytochrome-c peroxidase activity"/>
    <property type="evidence" value="ECO:0007669"/>
    <property type="project" value="TreeGrafter"/>
</dbReference>
<dbReference type="InterPro" id="IPR036909">
    <property type="entry name" value="Cyt_c-like_dom_sf"/>
</dbReference>
<dbReference type="STRING" id="927664.SAMN05421780_10330"/>
<feature type="binding site" description="covalent" evidence="8">
    <location>
        <position position="72"/>
    </location>
    <ligand>
        <name>heme c</name>
        <dbReference type="ChEBI" id="CHEBI:61717"/>
        <label>1</label>
    </ligand>
</feature>
<keyword evidence="2 8" id="KW-0349">Heme</keyword>
<feature type="binding site" description="covalent" evidence="8">
    <location>
        <position position="219"/>
    </location>
    <ligand>
        <name>heme c</name>
        <dbReference type="ChEBI" id="CHEBI:61717"/>
        <label>2</label>
    </ligand>
</feature>
<feature type="binding site" description="axial binding residue" evidence="9">
    <location>
        <position position="220"/>
    </location>
    <ligand>
        <name>heme c</name>
        <dbReference type="ChEBI" id="CHEBI:61717"/>
        <label>2</label>
    </ligand>
    <ligandPart>
        <name>Fe</name>
        <dbReference type="ChEBI" id="CHEBI:18248"/>
    </ligandPart>
</feature>
<dbReference type="OrthoDB" id="9805202at2"/>
<dbReference type="PIRSF" id="PIRSF000294">
    <property type="entry name" value="Cytochrome-c_peroxidase"/>
    <property type="match status" value="1"/>
</dbReference>
<dbReference type="GO" id="GO:0046872">
    <property type="term" value="F:metal ion binding"/>
    <property type="evidence" value="ECO:0007669"/>
    <property type="project" value="UniProtKB-KW"/>
</dbReference>
<proteinExistence type="predicted"/>
<comment type="PTM">
    <text evidence="8">Binds 2 heme groups per subunit.</text>
</comment>
<evidence type="ECO:0000256" key="3">
    <source>
        <dbReference type="ARBA" id="ARBA00022723"/>
    </source>
</evidence>
<keyword evidence="4" id="KW-0732">Signal</keyword>
<feature type="binding site" description="covalent" evidence="8">
    <location>
        <position position="75"/>
    </location>
    <ligand>
        <name>heme c</name>
        <dbReference type="ChEBI" id="CHEBI:61717"/>
        <label>1</label>
    </ligand>
</feature>
<dbReference type="Pfam" id="PF03150">
    <property type="entry name" value="CCP_MauG"/>
    <property type="match status" value="1"/>
</dbReference>
<dbReference type="EMBL" id="FOLE01000003">
    <property type="protein sequence ID" value="SFC13104.1"/>
    <property type="molecule type" value="Genomic_DNA"/>
</dbReference>
<dbReference type="PANTHER" id="PTHR30600">
    <property type="entry name" value="CYTOCHROME C PEROXIDASE-RELATED"/>
    <property type="match status" value="1"/>
</dbReference>
<protein>
    <submittedName>
        <fullName evidence="11">Cytochrome c peroxidase</fullName>
    </submittedName>
</protein>
<dbReference type="SUPFAM" id="SSF46626">
    <property type="entry name" value="Cytochrome c"/>
    <property type="match status" value="2"/>
</dbReference>
<organism evidence="11 12">
    <name type="scientific">Flexibacter flexilis DSM 6793</name>
    <dbReference type="NCBI Taxonomy" id="927664"/>
    <lineage>
        <taxon>Bacteria</taxon>
        <taxon>Pseudomonadati</taxon>
        <taxon>Bacteroidota</taxon>
        <taxon>Cytophagia</taxon>
        <taxon>Cytophagales</taxon>
        <taxon>Flexibacteraceae</taxon>
        <taxon>Flexibacter</taxon>
    </lineage>
</organism>
<dbReference type="AlphaFoldDB" id="A0A1I1GNB8"/>
<dbReference type="PROSITE" id="PS51007">
    <property type="entry name" value="CYTC"/>
    <property type="match status" value="1"/>
</dbReference>
<keyword evidence="6" id="KW-0560">Oxidoreductase</keyword>
<comment type="cofactor">
    <cofactor evidence="8">
        <name>heme</name>
        <dbReference type="ChEBI" id="CHEBI:30413"/>
    </cofactor>
    <text evidence="8">Binds 2 heme groups.</text>
</comment>
<keyword evidence="11" id="KW-0575">Peroxidase</keyword>
<evidence type="ECO:0000256" key="2">
    <source>
        <dbReference type="ARBA" id="ARBA00022617"/>
    </source>
</evidence>
<dbReference type="InterPro" id="IPR009056">
    <property type="entry name" value="Cyt_c-like_dom"/>
</dbReference>
<feature type="binding site" description="covalent" evidence="8">
    <location>
        <position position="216"/>
    </location>
    <ligand>
        <name>heme c</name>
        <dbReference type="ChEBI" id="CHEBI:61717"/>
        <label>2</label>
    </ligand>
</feature>
<dbReference type="Gene3D" id="1.10.760.10">
    <property type="entry name" value="Cytochrome c-like domain"/>
    <property type="match status" value="2"/>
</dbReference>
<evidence type="ECO:0000256" key="9">
    <source>
        <dbReference type="PIRSR" id="PIRSR000294-2"/>
    </source>
</evidence>
<keyword evidence="3 9" id="KW-0479">Metal-binding</keyword>
<keyword evidence="7 9" id="KW-0408">Iron</keyword>
<gene>
    <name evidence="11" type="ORF">SAMN05421780_10330</name>
</gene>
<comment type="subcellular location">
    <subcellularLocation>
        <location evidence="1">Periplasm</location>
    </subcellularLocation>
</comment>
<evidence type="ECO:0000256" key="8">
    <source>
        <dbReference type="PIRSR" id="PIRSR000294-1"/>
    </source>
</evidence>
<evidence type="ECO:0000256" key="5">
    <source>
        <dbReference type="ARBA" id="ARBA00022764"/>
    </source>
</evidence>
<evidence type="ECO:0000256" key="6">
    <source>
        <dbReference type="ARBA" id="ARBA00023002"/>
    </source>
</evidence>
<evidence type="ECO:0000313" key="11">
    <source>
        <dbReference type="EMBL" id="SFC13104.1"/>
    </source>
</evidence>
<evidence type="ECO:0000259" key="10">
    <source>
        <dbReference type="PROSITE" id="PS51007"/>
    </source>
</evidence>
<accession>A0A1I1GNB8</accession>
<dbReference type="InterPro" id="IPR051395">
    <property type="entry name" value="Cytochrome_c_Peroxidase/MauG"/>
</dbReference>
<name>A0A1I1GNB8_9BACT</name>